<dbReference type="AlphaFoldDB" id="A0A6M1TCW2"/>
<dbReference type="Proteomes" id="UP000479132">
    <property type="component" value="Unassembled WGS sequence"/>
</dbReference>
<dbReference type="InterPro" id="IPR028994">
    <property type="entry name" value="Integrin_alpha_N"/>
</dbReference>
<dbReference type="EMBL" id="JAALLS010000044">
    <property type="protein sequence ID" value="NGP90233.1"/>
    <property type="molecule type" value="Genomic_DNA"/>
</dbReference>
<dbReference type="RefSeq" id="WP_165271457.1">
    <property type="nucleotide sequence ID" value="NZ_JAALLS010000044.1"/>
</dbReference>
<reference evidence="2 3" key="1">
    <citation type="submission" date="2020-02" db="EMBL/GenBank/DDBJ databases">
        <title>Aliifodinibius halophilus 2W32, complete genome.</title>
        <authorList>
            <person name="Li Y."/>
            <person name="Wu S."/>
        </authorList>
    </citation>
    <scope>NUCLEOTIDE SEQUENCE [LARGE SCALE GENOMIC DNA]</scope>
    <source>
        <strain evidence="2 3">2W32</strain>
    </source>
</reference>
<accession>A0A6M1TCW2</accession>
<sequence>MRYEKALKPILSIGMITIVALLVACGGDGSTTGPEEPGNTDPVSLELSEESVILDRWADTAQIKVTAIDEDGNEVETPSLRWNSSDTSIAEVNSEGLISSWYEGEAEITAETSSGPSLNASLTAEVVIQQNPQCTEPTKFPNQPPVNTQTPMWQKVDNPVDGGQLEIALGMGSVSADFDGNGFQDILVADENLQEEEPGQLLFWRNTGGKFEEVTTEVLGEEEVFTDYSYTNVIADFNGDGILDIYRAQSGYDYPPYPQATNVYLLSQPGGTLKNVSDTHLSTNDKRFTHGAASTDIDCDQDPDLITNNIADGASTFLFVNQGDGQMQNEGEDRLPEKLANGDHPMLSSSNCDIDRDGDDDLVLGSWDNRNMGKKNVLLINDGFGSFRRMDKVLPVSYYEENDVASRMFCRDMNLDGWPDVVALSTDVVTDGSRGVIWVNKGDLEFEVIDLSEEYPGILDIEEVVDINDDSWPDLITPIKDQGIHVLLNRSDFSFDLVEIEFAVDALVDANDDGLMDWMLPGLVDPDNGCCEPPELWVQQ</sequence>
<dbReference type="PANTHER" id="PTHR46580:SF4">
    <property type="entry name" value="ATP_GTP-BINDING PROTEIN"/>
    <property type="match status" value="1"/>
</dbReference>
<organism evidence="2 3">
    <name type="scientific">Fodinibius halophilus</name>
    <dbReference type="NCBI Taxonomy" id="1736908"/>
    <lineage>
        <taxon>Bacteria</taxon>
        <taxon>Pseudomonadati</taxon>
        <taxon>Balneolota</taxon>
        <taxon>Balneolia</taxon>
        <taxon>Balneolales</taxon>
        <taxon>Balneolaceae</taxon>
        <taxon>Fodinibius</taxon>
    </lineage>
</organism>
<name>A0A6M1TCW2_9BACT</name>
<dbReference type="InterPro" id="IPR008964">
    <property type="entry name" value="Invasin/intimin_cell_adhesion"/>
</dbReference>
<dbReference type="PROSITE" id="PS51257">
    <property type="entry name" value="PROKAR_LIPOPROTEIN"/>
    <property type="match status" value="1"/>
</dbReference>
<evidence type="ECO:0000313" key="3">
    <source>
        <dbReference type="Proteomes" id="UP000479132"/>
    </source>
</evidence>
<protein>
    <submittedName>
        <fullName evidence="2">VCBS repeat-containing protein</fullName>
    </submittedName>
</protein>
<gene>
    <name evidence="2" type="ORF">G3569_17875</name>
</gene>
<evidence type="ECO:0000256" key="1">
    <source>
        <dbReference type="ARBA" id="ARBA00022729"/>
    </source>
</evidence>
<keyword evidence="1" id="KW-0732">Signal</keyword>
<dbReference type="Pfam" id="PF13517">
    <property type="entry name" value="FG-GAP_3"/>
    <property type="match status" value="1"/>
</dbReference>
<dbReference type="Gene3D" id="2.130.10.130">
    <property type="entry name" value="Integrin alpha, N-terminal"/>
    <property type="match status" value="2"/>
</dbReference>
<dbReference type="SUPFAM" id="SSF49373">
    <property type="entry name" value="Invasin/intimin cell-adhesion fragments"/>
    <property type="match status" value="1"/>
</dbReference>
<dbReference type="InterPro" id="IPR013517">
    <property type="entry name" value="FG-GAP"/>
</dbReference>
<comment type="caution">
    <text evidence="2">The sequence shown here is derived from an EMBL/GenBank/DDBJ whole genome shotgun (WGS) entry which is preliminary data.</text>
</comment>
<dbReference type="PANTHER" id="PTHR46580">
    <property type="entry name" value="SENSOR KINASE-RELATED"/>
    <property type="match status" value="1"/>
</dbReference>
<dbReference type="Gene3D" id="2.60.40.1080">
    <property type="match status" value="1"/>
</dbReference>
<proteinExistence type="predicted"/>
<evidence type="ECO:0000313" key="2">
    <source>
        <dbReference type="EMBL" id="NGP90233.1"/>
    </source>
</evidence>
<dbReference type="SUPFAM" id="SSF69318">
    <property type="entry name" value="Integrin alpha N-terminal domain"/>
    <property type="match status" value="1"/>
</dbReference>
<keyword evidence="3" id="KW-1185">Reference proteome</keyword>